<accession>A0ACC0ZJW1</accession>
<dbReference type="EMBL" id="CM047736">
    <property type="protein sequence ID" value="KAJ0053071.1"/>
    <property type="molecule type" value="Genomic_DNA"/>
</dbReference>
<keyword evidence="2" id="KW-1185">Reference proteome</keyword>
<proteinExistence type="predicted"/>
<organism evidence="1 2">
    <name type="scientific">Pistacia integerrima</name>
    <dbReference type="NCBI Taxonomy" id="434235"/>
    <lineage>
        <taxon>Eukaryota</taxon>
        <taxon>Viridiplantae</taxon>
        <taxon>Streptophyta</taxon>
        <taxon>Embryophyta</taxon>
        <taxon>Tracheophyta</taxon>
        <taxon>Spermatophyta</taxon>
        <taxon>Magnoliopsida</taxon>
        <taxon>eudicotyledons</taxon>
        <taxon>Gunneridae</taxon>
        <taxon>Pentapetalae</taxon>
        <taxon>rosids</taxon>
        <taxon>malvids</taxon>
        <taxon>Sapindales</taxon>
        <taxon>Anacardiaceae</taxon>
        <taxon>Pistacia</taxon>
    </lineage>
</organism>
<name>A0ACC0ZJW1_9ROSI</name>
<evidence type="ECO:0000313" key="1">
    <source>
        <dbReference type="EMBL" id="KAJ0053071.1"/>
    </source>
</evidence>
<reference evidence="2" key="1">
    <citation type="journal article" date="2023" name="G3 (Bethesda)">
        <title>Genome assembly and association tests identify interacting loci associated with vigor, precocity, and sex in interspecific pistachio rootstocks.</title>
        <authorList>
            <person name="Palmer W."/>
            <person name="Jacygrad E."/>
            <person name="Sagayaradj S."/>
            <person name="Cavanaugh K."/>
            <person name="Han R."/>
            <person name="Bertier L."/>
            <person name="Beede B."/>
            <person name="Kafkas S."/>
            <person name="Golino D."/>
            <person name="Preece J."/>
            <person name="Michelmore R."/>
        </authorList>
    </citation>
    <scope>NUCLEOTIDE SEQUENCE [LARGE SCALE GENOMIC DNA]</scope>
</reference>
<evidence type="ECO:0000313" key="2">
    <source>
        <dbReference type="Proteomes" id="UP001163603"/>
    </source>
</evidence>
<comment type="caution">
    <text evidence="1">The sequence shown here is derived from an EMBL/GenBank/DDBJ whole genome shotgun (WGS) entry which is preliminary data.</text>
</comment>
<sequence>MQAVKHQVTFNKSSGSFFDLKMATRFLVSVSVFSIMVSHYSLLPLLLNIVKLFSFSAYKTIDKSYMFLLCNGILVFIFKNSVVLKKNSPQEPVVAEVSSKRVSEKRHNRRISPVVEKKVVQEPELALVARVAEEKQVQEKNEFEDEDEEENGSLSREELNKKCDDFIRKMKELIKIEA</sequence>
<dbReference type="Proteomes" id="UP001163603">
    <property type="component" value="Chromosome 1"/>
</dbReference>
<gene>
    <name evidence="1" type="ORF">Pint_01845</name>
</gene>
<protein>
    <submittedName>
        <fullName evidence="1">Uncharacterized protein</fullName>
    </submittedName>
</protein>